<gene>
    <name evidence="8" type="ORF">HBH25_00735</name>
</gene>
<dbReference type="InterPro" id="IPR005471">
    <property type="entry name" value="Tscrpt_reg_IclR_N"/>
</dbReference>
<keyword evidence="1" id="KW-0805">Transcription regulation</keyword>
<evidence type="ECO:0000313" key="9">
    <source>
        <dbReference type="Proteomes" id="UP000746535"/>
    </source>
</evidence>
<evidence type="ECO:0000259" key="6">
    <source>
        <dbReference type="PROSITE" id="PS51077"/>
    </source>
</evidence>
<dbReference type="PANTHER" id="PTHR30136:SF24">
    <property type="entry name" value="HTH-TYPE TRANSCRIPTIONAL REPRESSOR ALLR"/>
    <property type="match status" value="1"/>
</dbReference>
<dbReference type="Pfam" id="PF09339">
    <property type="entry name" value="HTH_IclR"/>
    <property type="match status" value="1"/>
</dbReference>
<dbReference type="PROSITE" id="PS51078">
    <property type="entry name" value="ICLR_ED"/>
    <property type="match status" value="1"/>
</dbReference>
<dbReference type="InterPro" id="IPR036388">
    <property type="entry name" value="WH-like_DNA-bd_sf"/>
</dbReference>
<dbReference type="RefSeq" id="WP_168080514.1">
    <property type="nucleotide sequence ID" value="NZ_JAAVJI010000001.1"/>
</dbReference>
<evidence type="ECO:0000256" key="3">
    <source>
        <dbReference type="ARBA" id="ARBA00023163"/>
    </source>
</evidence>
<dbReference type="InterPro" id="IPR050707">
    <property type="entry name" value="HTH_MetabolicPath_Reg"/>
</dbReference>
<accession>A0ABX0Y8V8</accession>
<keyword evidence="2" id="KW-0238">DNA-binding</keyword>
<dbReference type="InterPro" id="IPR036390">
    <property type="entry name" value="WH_DNA-bd_sf"/>
</dbReference>
<feature type="domain" description="IclR-ED" evidence="7">
    <location>
        <begin position="72"/>
        <end position="257"/>
    </location>
</feature>
<dbReference type="SMART" id="SM00346">
    <property type="entry name" value="HTH_ICLR"/>
    <property type="match status" value="1"/>
</dbReference>
<evidence type="ECO:0000259" key="7">
    <source>
        <dbReference type="PROSITE" id="PS51078"/>
    </source>
</evidence>
<reference evidence="8 9" key="1">
    <citation type="submission" date="2020-03" db="EMBL/GenBank/DDBJ databases">
        <authorList>
            <person name="Wang L."/>
            <person name="He N."/>
            <person name="Li Y."/>
            <person name="Fang Y."/>
            <person name="Zhang F."/>
        </authorList>
    </citation>
    <scope>NUCLEOTIDE SEQUENCE [LARGE SCALE GENOMIC DNA]</scope>
    <source>
        <strain evidence="9">hsmgli-8</strain>
    </source>
</reference>
<evidence type="ECO:0000256" key="2">
    <source>
        <dbReference type="ARBA" id="ARBA00023125"/>
    </source>
</evidence>
<comment type="caution">
    <text evidence="8">The sequence shown here is derived from an EMBL/GenBank/DDBJ whole genome shotgun (WGS) entry which is preliminary data.</text>
</comment>
<dbReference type="PROSITE" id="PS51077">
    <property type="entry name" value="HTH_ICLR"/>
    <property type="match status" value="1"/>
</dbReference>
<name>A0ABX0Y8V8_9PSED</name>
<proteinExistence type="predicted"/>
<dbReference type="InterPro" id="IPR014757">
    <property type="entry name" value="Tscrpt_reg_IclR_C"/>
</dbReference>
<dbReference type="InterPro" id="IPR029016">
    <property type="entry name" value="GAF-like_dom_sf"/>
</dbReference>
<evidence type="ECO:0000313" key="8">
    <source>
        <dbReference type="EMBL" id="NJO99394.1"/>
    </source>
</evidence>
<keyword evidence="3" id="KW-0804">Transcription</keyword>
<dbReference type="SUPFAM" id="SSF46785">
    <property type="entry name" value="Winged helix' DNA-binding domain"/>
    <property type="match status" value="1"/>
</dbReference>
<evidence type="ECO:0000256" key="5">
    <source>
        <dbReference type="ARBA" id="ARBA00042627"/>
    </source>
</evidence>
<dbReference type="EMBL" id="JAAVJI010000001">
    <property type="protein sequence ID" value="NJO99394.1"/>
    <property type="molecule type" value="Genomic_DNA"/>
</dbReference>
<feature type="domain" description="HTH iclR-type" evidence="6">
    <location>
        <begin position="12"/>
        <end position="71"/>
    </location>
</feature>
<dbReference type="PANTHER" id="PTHR30136">
    <property type="entry name" value="HELIX-TURN-HELIX TRANSCRIPTIONAL REGULATOR, ICLR FAMILY"/>
    <property type="match status" value="1"/>
</dbReference>
<evidence type="ECO:0000256" key="4">
    <source>
        <dbReference type="ARBA" id="ARBA00040379"/>
    </source>
</evidence>
<dbReference type="Gene3D" id="3.30.450.40">
    <property type="match status" value="1"/>
</dbReference>
<protein>
    <recommendedName>
        <fullName evidence="4">HTH-type transcriptional repressor AllR</fullName>
    </recommendedName>
    <alternativeName>
        <fullName evidence="5">Negative regulator of allantoin and glyoxylate utilization operons</fullName>
    </alternativeName>
</protein>
<dbReference type="Gene3D" id="1.10.10.10">
    <property type="entry name" value="Winged helix-like DNA-binding domain superfamily/Winged helix DNA-binding domain"/>
    <property type="match status" value="1"/>
</dbReference>
<organism evidence="8 9">
    <name type="scientific">Pseudomonas quercus</name>
    <dbReference type="NCBI Taxonomy" id="2722792"/>
    <lineage>
        <taxon>Bacteria</taxon>
        <taxon>Pseudomonadati</taxon>
        <taxon>Pseudomonadota</taxon>
        <taxon>Gammaproteobacteria</taxon>
        <taxon>Pseudomonadales</taxon>
        <taxon>Pseudomonadaceae</taxon>
        <taxon>Pseudomonas</taxon>
    </lineage>
</organism>
<dbReference type="SUPFAM" id="SSF55781">
    <property type="entry name" value="GAF domain-like"/>
    <property type="match status" value="1"/>
</dbReference>
<sequence>MTAMETPAPAGTQTLLRGLAVIQAVAGGARDLKAIAATLGTTRSTTHRLASALVDERYLRLLPNNGYGLGPRLIELGFQARDEFPLAQLAAPVLDALGAATGDTVHLAVRDGDQVLYLHKNPGRNGPEMRSRVGLRMPLTRTGIGKALLLDSPPDEWRRLFEAQPAPAAVWGPREEPGWDAFVARMQAYVEGQYAFDLEDNEPSIRCVAAPVRDASRRIVAAISVASTVPYLSLERMEALVPSVQAAALSLSRELGG</sequence>
<keyword evidence="9" id="KW-1185">Reference proteome</keyword>
<dbReference type="Pfam" id="PF01614">
    <property type="entry name" value="IclR_C"/>
    <property type="match status" value="1"/>
</dbReference>
<evidence type="ECO:0000256" key="1">
    <source>
        <dbReference type="ARBA" id="ARBA00023015"/>
    </source>
</evidence>
<dbReference type="Proteomes" id="UP000746535">
    <property type="component" value="Unassembled WGS sequence"/>
</dbReference>